<reference evidence="1" key="1">
    <citation type="submission" date="2020-10" db="EMBL/GenBank/DDBJ databases">
        <authorList>
            <person name="Gilroy R."/>
        </authorList>
    </citation>
    <scope>NUCLEOTIDE SEQUENCE</scope>
    <source>
        <strain evidence="1">13361</strain>
    </source>
</reference>
<name>A0A9D0Z0S9_9FIRM</name>
<organism evidence="1 2">
    <name type="scientific">Candidatus Faecousia excrementigallinarum</name>
    <dbReference type="NCBI Taxonomy" id="2840806"/>
    <lineage>
        <taxon>Bacteria</taxon>
        <taxon>Bacillati</taxon>
        <taxon>Bacillota</taxon>
        <taxon>Clostridia</taxon>
        <taxon>Eubacteriales</taxon>
        <taxon>Oscillospiraceae</taxon>
        <taxon>Faecousia</taxon>
    </lineage>
</organism>
<dbReference type="EMBL" id="DVFK01000008">
    <property type="protein sequence ID" value="HIQ66957.1"/>
    <property type="molecule type" value="Genomic_DNA"/>
</dbReference>
<comment type="caution">
    <text evidence="1">The sequence shown here is derived from an EMBL/GenBank/DDBJ whole genome shotgun (WGS) entry which is preliminary data.</text>
</comment>
<sequence>MYQAASVYVQKLDLPVECRYLSCSRYSLRLPMYHLNLEEALDYICRDSIDADYTKLLNRAGLTAQEQTQVLKALGMEENPGTKIRYAQLPHIKNALRQCPVFLELLRQHSLEAMPPLAGYLRQEGLLDGVEDALVDSGWVGSMQRTLNQLLTSMGRTRPLEGYYWGLYELPEGVERNRYHCYDFSPEGQLRGKVNFNNNVFEAVFTAPHGMTLGYREEGGTFFPVYDRISREKQTAIETLEGVLMGYIRQDACQMAALEGGLQRRRVRKLLKLFMTQPTREESELFGSLGFCDDVLEYGNRCLAPVMTSRELGQHHVLPKLLVQTGLWKKEIRETAWYEGSVVRSTPSGSYHLLQYRIYKYLLYIRQMLRWRIKHATGK</sequence>
<reference evidence="1" key="2">
    <citation type="journal article" date="2021" name="PeerJ">
        <title>Extensive microbial diversity within the chicken gut microbiome revealed by metagenomics and culture.</title>
        <authorList>
            <person name="Gilroy R."/>
            <person name="Ravi A."/>
            <person name="Getino M."/>
            <person name="Pursley I."/>
            <person name="Horton D.L."/>
            <person name="Alikhan N.F."/>
            <person name="Baker D."/>
            <person name="Gharbi K."/>
            <person name="Hall N."/>
            <person name="Watson M."/>
            <person name="Adriaenssens E.M."/>
            <person name="Foster-Nyarko E."/>
            <person name="Jarju S."/>
            <person name="Secka A."/>
            <person name="Antonio M."/>
            <person name="Oren A."/>
            <person name="Chaudhuri R.R."/>
            <person name="La Ragione R."/>
            <person name="Hildebrand F."/>
            <person name="Pallen M.J."/>
        </authorList>
    </citation>
    <scope>NUCLEOTIDE SEQUENCE</scope>
    <source>
        <strain evidence="1">13361</strain>
    </source>
</reference>
<protein>
    <submittedName>
        <fullName evidence="1">Uncharacterized protein</fullName>
    </submittedName>
</protein>
<evidence type="ECO:0000313" key="2">
    <source>
        <dbReference type="Proteomes" id="UP000886796"/>
    </source>
</evidence>
<dbReference type="AlphaFoldDB" id="A0A9D0Z0S9"/>
<dbReference type="Proteomes" id="UP000886796">
    <property type="component" value="Unassembled WGS sequence"/>
</dbReference>
<evidence type="ECO:0000313" key="1">
    <source>
        <dbReference type="EMBL" id="HIQ66957.1"/>
    </source>
</evidence>
<gene>
    <name evidence="1" type="ORF">IAB74_00400</name>
</gene>
<accession>A0A9D0Z0S9</accession>
<proteinExistence type="predicted"/>